<feature type="compositionally biased region" description="Basic and acidic residues" evidence="1">
    <location>
        <begin position="128"/>
        <end position="142"/>
    </location>
</feature>
<dbReference type="Pfam" id="PF07589">
    <property type="entry name" value="PEP-CTERM"/>
    <property type="match status" value="1"/>
</dbReference>
<reference evidence="3" key="1">
    <citation type="journal article" date="2014" name="Front. Microbiol.">
        <title>High frequency of phylogenetically diverse reductive dehalogenase-homologous genes in deep subseafloor sedimentary metagenomes.</title>
        <authorList>
            <person name="Kawai M."/>
            <person name="Futagami T."/>
            <person name="Toyoda A."/>
            <person name="Takaki Y."/>
            <person name="Nishi S."/>
            <person name="Hori S."/>
            <person name="Arai W."/>
            <person name="Tsubouchi T."/>
            <person name="Morono Y."/>
            <person name="Uchiyama I."/>
            <person name="Ito T."/>
            <person name="Fujiyama A."/>
            <person name="Inagaki F."/>
            <person name="Takami H."/>
        </authorList>
    </citation>
    <scope>NUCLEOTIDE SEQUENCE</scope>
    <source>
        <strain evidence="3">Expedition CK06-06</strain>
    </source>
</reference>
<feature type="domain" description="Ice-binding protein C-terminal" evidence="2">
    <location>
        <begin position="282"/>
        <end position="303"/>
    </location>
</feature>
<evidence type="ECO:0000256" key="1">
    <source>
        <dbReference type="SAM" id="MobiDB-lite"/>
    </source>
</evidence>
<comment type="caution">
    <text evidence="3">The sequence shown here is derived from an EMBL/GenBank/DDBJ whole genome shotgun (WGS) entry which is preliminary data.</text>
</comment>
<dbReference type="EMBL" id="BARS01002323">
    <property type="protein sequence ID" value="GAF84196.1"/>
    <property type="molecule type" value="Genomic_DNA"/>
</dbReference>
<dbReference type="NCBIfam" id="TIGR02595">
    <property type="entry name" value="PEP_CTERM"/>
    <property type="match status" value="1"/>
</dbReference>
<organism evidence="3">
    <name type="scientific">marine sediment metagenome</name>
    <dbReference type="NCBI Taxonomy" id="412755"/>
    <lineage>
        <taxon>unclassified sequences</taxon>
        <taxon>metagenomes</taxon>
        <taxon>ecological metagenomes</taxon>
    </lineage>
</organism>
<evidence type="ECO:0000313" key="3">
    <source>
        <dbReference type="EMBL" id="GAF84196.1"/>
    </source>
</evidence>
<accession>X0TA39</accession>
<protein>
    <recommendedName>
        <fullName evidence="2">Ice-binding protein C-terminal domain-containing protein</fullName>
    </recommendedName>
</protein>
<feature type="region of interest" description="Disordered" evidence="1">
    <location>
        <begin position="115"/>
        <end position="157"/>
    </location>
</feature>
<dbReference type="AlphaFoldDB" id="X0TA39"/>
<gene>
    <name evidence="3" type="ORF">S01H1_04401</name>
</gene>
<sequence length="304" mass="32886">IKLTSEALGLGNSDINKGKTVAPDVPGFITSPTAGQGSILTVQSDGKAGIGTTVPVLVTITAQTRLDTLFGLPSSHDYHAGVLFISKEKKDLPDGKKEGLGVRAFKVDETTGLRELDSQKKHKKKGKKEPDKSGLAKIEGSKHVSGGTSDDTYDWRKPNGAPHVDEAVLFDFNPQFYADALSVEVLLSEFDPTDIVDLHIELTSGSTFDFGFLQTTDTSLFEQVGADKDKLWKLKFSGIDQLQTGDLIQNFTIFAVDDDPLNPRGTAEHFWVTGMTVDAELIPEPATVLLLGFGSLALLRKRRA</sequence>
<name>X0TA39_9ZZZZ</name>
<proteinExistence type="predicted"/>
<feature type="non-terminal residue" evidence="3">
    <location>
        <position position="1"/>
    </location>
</feature>
<evidence type="ECO:0000259" key="2">
    <source>
        <dbReference type="Pfam" id="PF07589"/>
    </source>
</evidence>
<dbReference type="InterPro" id="IPR013424">
    <property type="entry name" value="Ice-binding_C"/>
</dbReference>